<dbReference type="AlphaFoldDB" id="A0A2T9YTQ0"/>
<reference evidence="2 3" key="1">
    <citation type="journal article" date="2018" name="MBio">
        <title>Comparative Genomics Reveals the Core Gene Toolbox for the Fungus-Insect Symbiosis.</title>
        <authorList>
            <person name="Wang Y."/>
            <person name="Stata M."/>
            <person name="Wang W."/>
            <person name="Stajich J.E."/>
            <person name="White M.M."/>
            <person name="Moncalvo J.M."/>
        </authorList>
    </citation>
    <scope>NUCLEOTIDE SEQUENCE [LARGE SCALE GENOMIC DNA]</scope>
    <source>
        <strain evidence="2 3">SWE-8-4</strain>
    </source>
</reference>
<name>A0A2T9YTQ0_9FUNG</name>
<comment type="caution">
    <text evidence="2">The sequence shown here is derived from an EMBL/GenBank/DDBJ whole genome shotgun (WGS) entry which is preliminary data.</text>
</comment>
<evidence type="ECO:0000313" key="3">
    <source>
        <dbReference type="Proteomes" id="UP000245383"/>
    </source>
</evidence>
<organism evidence="2 3">
    <name type="scientific">Smittium simulii</name>
    <dbReference type="NCBI Taxonomy" id="133385"/>
    <lineage>
        <taxon>Eukaryota</taxon>
        <taxon>Fungi</taxon>
        <taxon>Fungi incertae sedis</taxon>
        <taxon>Zoopagomycota</taxon>
        <taxon>Kickxellomycotina</taxon>
        <taxon>Harpellomycetes</taxon>
        <taxon>Harpellales</taxon>
        <taxon>Legeriomycetaceae</taxon>
        <taxon>Smittium</taxon>
    </lineage>
</organism>
<sequence>MFFNNLALFTALGISEVIVGNCSNGELSVVLSLKRKIARFIDCKNGKEVEAICKAGEKFYGNGDTNTICIDALAFGKRQKLLKRYSDLAGYEPSINNFNSGLYGNSNSFGVFITNMRSIMFVDKNASSGKSMSIN</sequence>
<keyword evidence="3" id="KW-1185">Reference proteome</keyword>
<protein>
    <submittedName>
        <fullName evidence="2">Uncharacterized protein</fullName>
    </submittedName>
</protein>
<dbReference type="OrthoDB" id="76388at2759"/>
<evidence type="ECO:0000313" key="2">
    <source>
        <dbReference type="EMBL" id="PVU95720.1"/>
    </source>
</evidence>
<keyword evidence="1" id="KW-0732">Signal</keyword>
<evidence type="ECO:0000256" key="1">
    <source>
        <dbReference type="SAM" id="SignalP"/>
    </source>
</evidence>
<accession>A0A2T9YTQ0</accession>
<feature type="chain" id="PRO_5015781447" evidence="1">
    <location>
        <begin position="21"/>
        <end position="135"/>
    </location>
</feature>
<dbReference type="Proteomes" id="UP000245383">
    <property type="component" value="Unassembled WGS sequence"/>
</dbReference>
<dbReference type="EMBL" id="MBFR01000048">
    <property type="protein sequence ID" value="PVU95720.1"/>
    <property type="molecule type" value="Genomic_DNA"/>
</dbReference>
<proteinExistence type="predicted"/>
<feature type="signal peptide" evidence="1">
    <location>
        <begin position="1"/>
        <end position="20"/>
    </location>
</feature>
<gene>
    <name evidence="2" type="ORF">BB561_001645</name>
</gene>